<dbReference type="GO" id="GO:0006487">
    <property type="term" value="P:protein N-linked glycosylation"/>
    <property type="evidence" value="ECO:0007669"/>
    <property type="project" value="TreeGrafter"/>
</dbReference>
<keyword evidence="6" id="KW-1133">Transmembrane helix</keyword>
<dbReference type="Pfam" id="PF01793">
    <property type="entry name" value="Glyco_transf_15"/>
    <property type="match status" value="1"/>
</dbReference>
<dbReference type="InterPro" id="IPR029044">
    <property type="entry name" value="Nucleotide-diphossugar_trans"/>
</dbReference>
<keyword evidence="6" id="KW-0812">Transmembrane</keyword>
<feature type="transmembrane region" description="Helical" evidence="6">
    <location>
        <begin position="48"/>
        <end position="68"/>
    </location>
</feature>
<comment type="similarity">
    <text evidence="2">Belongs to the glycosyltransferase 15 family.</text>
</comment>
<protein>
    <submittedName>
        <fullName evidence="7">Mannosyltransferase</fullName>
    </submittedName>
</protein>
<keyword evidence="8" id="KW-1185">Reference proteome</keyword>
<evidence type="ECO:0000313" key="7">
    <source>
        <dbReference type="EMBL" id="GMM58703.1"/>
    </source>
</evidence>
<dbReference type="FunFam" id="3.90.550.10:FF:000051">
    <property type="entry name" value="Alpha-1,2-mannosyltransferase (Ktr4)"/>
    <property type="match status" value="1"/>
</dbReference>
<dbReference type="GO" id="GO:0016020">
    <property type="term" value="C:membrane"/>
    <property type="evidence" value="ECO:0007669"/>
    <property type="project" value="UniProtKB-SubCell"/>
</dbReference>
<reference evidence="7 8" key="1">
    <citation type="journal article" date="2023" name="Elife">
        <title>Identification of key yeast species and microbe-microbe interactions impacting larval growth of Drosophila in the wild.</title>
        <authorList>
            <person name="Mure A."/>
            <person name="Sugiura Y."/>
            <person name="Maeda R."/>
            <person name="Honda K."/>
            <person name="Sakurai N."/>
            <person name="Takahashi Y."/>
            <person name="Watada M."/>
            <person name="Katoh T."/>
            <person name="Gotoh A."/>
            <person name="Gotoh Y."/>
            <person name="Taniguchi I."/>
            <person name="Nakamura K."/>
            <person name="Hayashi T."/>
            <person name="Katayama T."/>
            <person name="Uemura T."/>
            <person name="Hattori Y."/>
        </authorList>
    </citation>
    <scope>NUCLEOTIDE SEQUENCE [LARGE SCALE GENOMIC DNA]</scope>
    <source>
        <strain evidence="7 8">KH-74</strain>
    </source>
</reference>
<dbReference type="InterPro" id="IPR002685">
    <property type="entry name" value="Glyco_trans_15"/>
</dbReference>
<comment type="caution">
    <text evidence="7">The sequence shown here is derived from an EMBL/GenBank/DDBJ whole genome shotgun (WGS) entry which is preliminary data.</text>
</comment>
<dbReference type="GO" id="GO:0006493">
    <property type="term" value="P:protein O-linked glycosylation"/>
    <property type="evidence" value="ECO:0007669"/>
    <property type="project" value="TreeGrafter"/>
</dbReference>
<dbReference type="Proteomes" id="UP001377567">
    <property type="component" value="Unassembled WGS sequence"/>
</dbReference>
<dbReference type="PANTHER" id="PTHR31121">
    <property type="entry name" value="ALPHA-1,2 MANNOSYLTRANSFERASE KTR1"/>
    <property type="match status" value="1"/>
</dbReference>
<dbReference type="Gene3D" id="3.90.550.10">
    <property type="entry name" value="Spore Coat Polysaccharide Biosynthesis Protein SpsA, Chain A"/>
    <property type="match status" value="1"/>
</dbReference>
<dbReference type="SUPFAM" id="SSF53448">
    <property type="entry name" value="Nucleotide-diphospho-sugar transferases"/>
    <property type="match status" value="1"/>
</dbReference>
<name>A0AAV5S5C9_MAUHU</name>
<keyword evidence="3 7" id="KW-0328">Glycosyltransferase</keyword>
<sequence length="522" mass="60310">MSRQWRDFWVPAVAVVLTAQETIALHCSDPPGTMRRALSLFGRRLGLRRTLIGTGVLAVLSVVAIMIVGSRDSVDYDVYIGAVKEHYNNVVTYVGEYIGAATSSAGNSGEVYWEEPFYDEETVSRLVETLNTPLFPESDVNKTSTQQCFKDNLKLYRDTLKEKIDEPQVAGLVRASSAAGGGSDNPVAATILSLVRNEDLEEMIASVMEVERAFNSKFAYPYTFLNDAEFTQEFQDAIRAALPAGRKVQFGTIAPEDWSVPESIDLERFKASMQHLEDEGVAYATRESYHNMCRYFSRGFYHHPLLREYKYTWRLEPGVKFFCEVDYDVFRFMADQGKVYGYVLNLYDNLQSVESLWRDTREWLEDHTQYLSEGGAFDWVRENMQKPENFATTGGYSTCHFWTNFEIASLDWLRSEPYEAYMDFLESMGGFYYERWGDAPVRSLALALFADRSQIHWFRDIGYSHFPYINCPNSDRCDKRCSPAEFVPWDNLEVENCQATWIRYAMTQEERDLYYKKEQEQE</sequence>
<dbReference type="PANTHER" id="PTHR31121:SF7">
    <property type="entry name" value="MANNOSYLTRANSFERASE KTR4-RELATED"/>
    <property type="match status" value="1"/>
</dbReference>
<gene>
    <name evidence="7" type="ORF">DAKH74_053200</name>
</gene>
<dbReference type="GO" id="GO:0000032">
    <property type="term" value="P:cell wall mannoprotein biosynthetic process"/>
    <property type="evidence" value="ECO:0007669"/>
    <property type="project" value="TreeGrafter"/>
</dbReference>
<evidence type="ECO:0000313" key="8">
    <source>
        <dbReference type="Proteomes" id="UP001377567"/>
    </source>
</evidence>
<comment type="subcellular location">
    <subcellularLocation>
        <location evidence="1">Membrane</location>
        <topology evidence="1">Single-pass type II membrane protein</topology>
    </subcellularLocation>
</comment>
<keyword evidence="6" id="KW-0472">Membrane</keyword>
<evidence type="ECO:0000256" key="1">
    <source>
        <dbReference type="ARBA" id="ARBA00004606"/>
    </source>
</evidence>
<keyword evidence="5" id="KW-0735">Signal-anchor</keyword>
<evidence type="ECO:0000256" key="4">
    <source>
        <dbReference type="ARBA" id="ARBA00022679"/>
    </source>
</evidence>
<accession>A0AAV5S5C9</accession>
<dbReference type="EMBL" id="BTGD01000025">
    <property type="protein sequence ID" value="GMM58703.1"/>
    <property type="molecule type" value="Genomic_DNA"/>
</dbReference>
<proteinExistence type="inferred from homology"/>
<evidence type="ECO:0000256" key="3">
    <source>
        <dbReference type="ARBA" id="ARBA00022676"/>
    </source>
</evidence>
<evidence type="ECO:0000256" key="2">
    <source>
        <dbReference type="ARBA" id="ARBA00007677"/>
    </source>
</evidence>
<dbReference type="GO" id="GO:0005794">
    <property type="term" value="C:Golgi apparatus"/>
    <property type="evidence" value="ECO:0007669"/>
    <property type="project" value="TreeGrafter"/>
</dbReference>
<keyword evidence="4" id="KW-0808">Transferase</keyword>
<evidence type="ECO:0000256" key="6">
    <source>
        <dbReference type="SAM" id="Phobius"/>
    </source>
</evidence>
<dbReference type="AlphaFoldDB" id="A0AAV5S5C9"/>
<organism evidence="7 8">
    <name type="scientific">Maudiozyma humilis</name>
    <name type="common">Sour dough yeast</name>
    <name type="synonym">Kazachstania humilis</name>
    <dbReference type="NCBI Taxonomy" id="51915"/>
    <lineage>
        <taxon>Eukaryota</taxon>
        <taxon>Fungi</taxon>
        <taxon>Dikarya</taxon>
        <taxon>Ascomycota</taxon>
        <taxon>Saccharomycotina</taxon>
        <taxon>Saccharomycetes</taxon>
        <taxon>Saccharomycetales</taxon>
        <taxon>Saccharomycetaceae</taxon>
        <taxon>Maudiozyma</taxon>
    </lineage>
</organism>
<dbReference type="GO" id="GO:0000026">
    <property type="term" value="F:alpha-1,2-mannosyltransferase activity"/>
    <property type="evidence" value="ECO:0007669"/>
    <property type="project" value="TreeGrafter"/>
</dbReference>
<evidence type="ECO:0000256" key="5">
    <source>
        <dbReference type="ARBA" id="ARBA00022968"/>
    </source>
</evidence>